<keyword evidence="8 9" id="KW-0539">Nucleus</keyword>
<keyword evidence="7 9" id="KW-0675">Receptor</keyword>
<dbReference type="AlphaFoldDB" id="A0AA88HFQ9"/>
<dbReference type="InterPro" id="IPR013088">
    <property type="entry name" value="Znf_NHR/GATA"/>
</dbReference>
<evidence type="ECO:0008006" key="14">
    <source>
        <dbReference type="Google" id="ProtNLM"/>
    </source>
</evidence>
<evidence type="ECO:0000313" key="12">
    <source>
        <dbReference type="EMBL" id="KAK2708275.1"/>
    </source>
</evidence>
<dbReference type="PROSITE" id="PS51843">
    <property type="entry name" value="NR_LBD"/>
    <property type="match status" value="1"/>
</dbReference>
<keyword evidence="4 9" id="KW-0805">Transcription regulation</keyword>
<organism evidence="12 13">
    <name type="scientific">Artemia franciscana</name>
    <name type="common">Brine shrimp</name>
    <name type="synonym">Artemia sanfranciscana</name>
    <dbReference type="NCBI Taxonomy" id="6661"/>
    <lineage>
        <taxon>Eukaryota</taxon>
        <taxon>Metazoa</taxon>
        <taxon>Ecdysozoa</taxon>
        <taxon>Arthropoda</taxon>
        <taxon>Crustacea</taxon>
        <taxon>Branchiopoda</taxon>
        <taxon>Anostraca</taxon>
        <taxon>Artemiidae</taxon>
        <taxon>Artemia</taxon>
    </lineage>
</organism>
<evidence type="ECO:0000256" key="7">
    <source>
        <dbReference type="ARBA" id="ARBA00023170"/>
    </source>
</evidence>
<evidence type="ECO:0000256" key="6">
    <source>
        <dbReference type="ARBA" id="ARBA00023163"/>
    </source>
</evidence>
<dbReference type="Gene3D" id="1.10.565.10">
    <property type="entry name" value="Retinoid X Receptor"/>
    <property type="match status" value="1"/>
</dbReference>
<comment type="subcellular location">
    <subcellularLocation>
        <location evidence="9">Nucleus</location>
    </subcellularLocation>
</comment>
<accession>A0AA88HFQ9</accession>
<evidence type="ECO:0000256" key="2">
    <source>
        <dbReference type="ARBA" id="ARBA00022771"/>
    </source>
</evidence>
<dbReference type="CDD" id="cd07164">
    <property type="entry name" value="NR_DBD_PNR_like_1"/>
    <property type="match status" value="1"/>
</dbReference>
<gene>
    <name evidence="12" type="ORF">QYM36_014019</name>
</gene>
<dbReference type="Pfam" id="PF00105">
    <property type="entry name" value="zf-C4"/>
    <property type="match status" value="1"/>
</dbReference>
<dbReference type="GO" id="GO:0003700">
    <property type="term" value="F:DNA-binding transcription factor activity"/>
    <property type="evidence" value="ECO:0007669"/>
    <property type="project" value="InterPro"/>
</dbReference>
<dbReference type="GO" id="GO:0005634">
    <property type="term" value="C:nucleus"/>
    <property type="evidence" value="ECO:0007669"/>
    <property type="project" value="UniProtKB-SubCell"/>
</dbReference>
<comment type="caution">
    <text evidence="12">The sequence shown here is derived from an EMBL/GenBank/DDBJ whole genome shotgun (WGS) entry which is preliminary data.</text>
</comment>
<evidence type="ECO:0000256" key="4">
    <source>
        <dbReference type="ARBA" id="ARBA00023015"/>
    </source>
</evidence>
<feature type="domain" description="Nuclear receptor" evidence="10">
    <location>
        <begin position="14"/>
        <end position="89"/>
    </location>
</feature>
<evidence type="ECO:0000256" key="5">
    <source>
        <dbReference type="ARBA" id="ARBA00023125"/>
    </source>
</evidence>
<evidence type="ECO:0000313" key="13">
    <source>
        <dbReference type="Proteomes" id="UP001187531"/>
    </source>
</evidence>
<dbReference type="SMART" id="SM00430">
    <property type="entry name" value="HOLI"/>
    <property type="match status" value="1"/>
</dbReference>
<dbReference type="EMBL" id="JAVRJZ010000018">
    <property type="protein sequence ID" value="KAK2708275.1"/>
    <property type="molecule type" value="Genomic_DNA"/>
</dbReference>
<keyword evidence="6 9" id="KW-0804">Transcription</keyword>
<comment type="similarity">
    <text evidence="9">Belongs to the nuclear hormone receptor family.</text>
</comment>
<protein>
    <recommendedName>
        <fullName evidence="14">Nuclear receptor domain-containing protein</fullName>
    </recommendedName>
</protein>
<evidence type="ECO:0000259" key="11">
    <source>
        <dbReference type="PROSITE" id="PS51843"/>
    </source>
</evidence>
<dbReference type="InterPro" id="IPR001628">
    <property type="entry name" value="Znf_hrmn_rcpt"/>
</dbReference>
<keyword evidence="1 9" id="KW-0479">Metal-binding</keyword>
<dbReference type="Proteomes" id="UP001187531">
    <property type="component" value="Unassembled WGS sequence"/>
</dbReference>
<dbReference type="SUPFAM" id="SSF57716">
    <property type="entry name" value="Glucocorticoid receptor-like (DNA-binding domain)"/>
    <property type="match status" value="1"/>
</dbReference>
<dbReference type="PRINTS" id="PR00398">
    <property type="entry name" value="STRDHORMONER"/>
</dbReference>
<evidence type="ECO:0000256" key="9">
    <source>
        <dbReference type="RuleBase" id="RU004334"/>
    </source>
</evidence>
<dbReference type="SMART" id="SM00399">
    <property type="entry name" value="ZnF_C4"/>
    <property type="match status" value="1"/>
</dbReference>
<dbReference type="PROSITE" id="PS51030">
    <property type="entry name" value="NUCLEAR_REC_DBD_2"/>
    <property type="match status" value="1"/>
</dbReference>
<keyword evidence="2 9" id="KW-0863">Zinc-finger</keyword>
<dbReference type="SUPFAM" id="SSF48508">
    <property type="entry name" value="Nuclear receptor ligand-binding domain"/>
    <property type="match status" value="1"/>
</dbReference>
<dbReference type="InterPro" id="IPR050274">
    <property type="entry name" value="Nuclear_hormone_rcpt_NR2"/>
</dbReference>
<evidence type="ECO:0000256" key="3">
    <source>
        <dbReference type="ARBA" id="ARBA00022833"/>
    </source>
</evidence>
<dbReference type="GO" id="GO:0043565">
    <property type="term" value="F:sequence-specific DNA binding"/>
    <property type="evidence" value="ECO:0007669"/>
    <property type="project" value="InterPro"/>
</dbReference>
<keyword evidence="3 9" id="KW-0862">Zinc</keyword>
<dbReference type="InterPro" id="IPR000536">
    <property type="entry name" value="Nucl_hrmn_rcpt_lig-bd"/>
</dbReference>
<keyword evidence="5 9" id="KW-0238">DNA-binding</keyword>
<dbReference type="InterPro" id="IPR001723">
    <property type="entry name" value="Nuclear_hrmn_rcpt"/>
</dbReference>
<dbReference type="PRINTS" id="PR00047">
    <property type="entry name" value="STROIDFINGER"/>
</dbReference>
<dbReference type="PANTHER" id="PTHR24083">
    <property type="entry name" value="NUCLEAR HORMONE RECEPTOR"/>
    <property type="match status" value="1"/>
</dbReference>
<evidence type="ECO:0000256" key="1">
    <source>
        <dbReference type="ARBA" id="ARBA00022723"/>
    </source>
</evidence>
<dbReference type="InterPro" id="IPR035500">
    <property type="entry name" value="NHR-like_dom_sf"/>
</dbReference>
<proteinExistence type="inferred from homology"/>
<evidence type="ECO:0000259" key="10">
    <source>
        <dbReference type="PROSITE" id="PS51030"/>
    </source>
</evidence>
<dbReference type="PROSITE" id="PS00031">
    <property type="entry name" value="NUCLEAR_REC_DBD_1"/>
    <property type="match status" value="1"/>
</dbReference>
<dbReference type="FunFam" id="3.30.50.10:FF:000058">
    <property type="entry name" value="Nuclear Hormone Receptor family"/>
    <property type="match status" value="1"/>
</dbReference>
<dbReference type="GO" id="GO:0008270">
    <property type="term" value="F:zinc ion binding"/>
    <property type="evidence" value="ECO:0007669"/>
    <property type="project" value="UniProtKB-KW"/>
</dbReference>
<name>A0AA88HFQ9_ARTSF</name>
<reference evidence="12" key="1">
    <citation type="submission" date="2023-07" db="EMBL/GenBank/DDBJ databases">
        <title>Chromosome-level genome assembly of Artemia franciscana.</title>
        <authorList>
            <person name="Jo E."/>
        </authorList>
    </citation>
    <scope>NUCLEOTIDE SEQUENCE</scope>
    <source>
        <tissue evidence="12">Whole body</tissue>
    </source>
</reference>
<feature type="domain" description="NR LBD" evidence="11">
    <location>
        <begin position="159"/>
        <end position="365"/>
    </location>
</feature>
<evidence type="ECO:0000256" key="8">
    <source>
        <dbReference type="ARBA" id="ARBA00023242"/>
    </source>
</evidence>
<dbReference type="Pfam" id="PF00104">
    <property type="entry name" value="Hormone_recep"/>
    <property type="match status" value="1"/>
</dbReference>
<dbReference type="Gene3D" id="3.30.50.10">
    <property type="entry name" value="Erythroid Transcription Factor GATA-1, subunit A"/>
    <property type="match status" value="1"/>
</dbReference>
<sequence>MNKPCSLQQRGRIEVQCKVCGDRASGRHYGVPSCDGCRGFFKRSIRRNLEYVCKDGGTCIVDVTRRNQCQACRFRKCISVNMKRDAVQHERAPRILASKRTLFPPLFFQAPRFSCPSNIFHAPPVYQPRNDMPFSWYFWNSIAPRAQPFREEKLSVDMSPHQEKNTFLSDHEEEIDVVSDSVHTQPLLHLKDSQSVQNNSPSNVLKFVIDWAKSLPSFNQVSKTDRKRLIEKTWPELFVIHSAQWNHSLMKEQDVDTNSEDLAYLIKRIQQFQLDYTEFVCLKSLVLFRHDIHQLENPGLVEFLHSQTQGMLLEHSMKSFHNQGQTGLTSRFIKIILLLPSLRIVTSSKLESIFPCFKGNVDLSI</sequence>
<keyword evidence="13" id="KW-1185">Reference proteome</keyword>